<dbReference type="GO" id="GO:0003712">
    <property type="term" value="F:transcription coregulator activity"/>
    <property type="evidence" value="ECO:0007669"/>
    <property type="project" value="TreeGrafter"/>
</dbReference>
<keyword evidence="4 5" id="KW-0440">LIM domain</keyword>
<dbReference type="Proteomes" id="UP000582659">
    <property type="component" value="Unassembled WGS sequence"/>
</dbReference>
<evidence type="ECO:0000313" key="9">
    <source>
        <dbReference type="Proteomes" id="UP000095284"/>
    </source>
</evidence>
<keyword evidence="3 5" id="KW-0862">Zinc</keyword>
<reference evidence="11" key="1">
    <citation type="submission" date="2016-11" db="UniProtKB">
        <authorList>
            <consortium name="WormBaseParasite"/>
        </authorList>
    </citation>
    <scope>IDENTIFICATION</scope>
</reference>
<organism evidence="9 11">
    <name type="scientific">Bursaphelenchus xylophilus</name>
    <name type="common">Pinewood nematode worm</name>
    <name type="synonym">Aphelenchoides xylophilus</name>
    <dbReference type="NCBI Taxonomy" id="6326"/>
    <lineage>
        <taxon>Eukaryota</taxon>
        <taxon>Metazoa</taxon>
        <taxon>Ecdysozoa</taxon>
        <taxon>Nematoda</taxon>
        <taxon>Chromadorea</taxon>
        <taxon>Rhabditida</taxon>
        <taxon>Tylenchina</taxon>
        <taxon>Tylenchomorpha</taxon>
        <taxon>Aphelenchoidea</taxon>
        <taxon>Aphelenchoididae</taxon>
        <taxon>Bursaphelenchus</taxon>
    </lineage>
</organism>
<evidence type="ECO:0000256" key="5">
    <source>
        <dbReference type="PROSITE-ProRule" id="PRU00125"/>
    </source>
</evidence>
<dbReference type="PROSITE" id="PS50023">
    <property type="entry name" value="LIM_DOMAIN_2"/>
    <property type="match status" value="1"/>
</dbReference>
<dbReference type="PANTHER" id="PTHR24205">
    <property type="entry name" value="FOUR AND A HALF LIM DOMAINS PROTEIN"/>
    <property type="match status" value="1"/>
</dbReference>
<evidence type="ECO:0000256" key="3">
    <source>
        <dbReference type="ARBA" id="ARBA00022833"/>
    </source>
</evidence>
<dbReference type="Proteomes" id="UP000095284">
    <property type="component" value="Unplaced"/>
</dbReference>
<dbReference type="CDD" id="cd08368">
    <property type="entry name" value="LIM"/>
    <property type="match status" value="1"/>
</dbReference>
<dbReference type="Pfam" id="PF00412">
    <property type="entry name" value="LIM"/>
    <property type="match status" value="2"/>
</dbReference>
<evidence type="ECO:0000313" key="11">
    <source>
        <dbReference type="WBParaSite" id="BXY_0061600.1"/>
    </source>
</evidence>
<dbReference type="OrthoDB" id="20689at2759"/>
<evidence type="ECO:0000256" key="2">
    <source>
        <dbReference type="ARBA" id="ARBA00022737"/>
    </source>
</evidence>
<gene>
    <name evidence="7" type="ORF">BXYJ_LOCUS10460</name>
</gene>
<evidence type="ECO:0000313" key="8">
    <source>
        <dbReference type="EMBL" id="CAG9119078.1"/>
    </source>
</evidence>
<dbReference type="GO" id="GO:0046872">
    <property type="term" value="F:metal ion binding"/>
    <property type="evidence" value="ECO:0007669"/>
    <property type="project" value="UniProtKB-KW"/>
</dbReference>
<feature type="domain" description="LIM zinc-binding" evidence="6">
    <location>
        <begin position="28"/>
        <end position="90"/>
    </location>
</feature>
<keyword evidence="2" id="KW-0677">Repeat</keyword>
<protein>
    <submittedName>
        <fullName evidence="7">(pine wood nematode) hypothetical protein</fullName>
    </submittedName>
</protein>
<dbReference type="PROSITE" id="PS00478">
    <property type="entry name" value="LIM_DOMAIN_1"/>
    <property type="match status" value="2"/>
</dbReference>
<dbReference type="Gene3D" id="2.10.110.10">
    <property type="entry name" value="Cysteine Rich Protein"/>
    <property type="match status" value="2"/>
</dbReference>
<evidence type="ECO:0000313" key="7">
    <source>
        <dbReference type="EMBL" id="CAD5228469.1"/>
    </source>
</evidence>
<dbReference type="EMBL" id="CAJFCV020000004">
    <property type="protein sequence ID" value="CAG9119078.1"/>
    <property type="molecule type" value="Genomic_DNA"/>
</dbReference>
<reference evidence="8" key="2">
    <citation type="submission" date="2020-08" db="EMBL/GenBank/DDBJ databases">
        <authorList>
            <person name="Kikuchi T."/>
        </authorList>
    </citation>
    <scope>NUCLEOTIDE SEQUENCE</scope>
    <source>
        <strain evidence="7">Ka4C1</strain>
    </source>
</reference>
<dbReference type="Proteomes" id="UP000659654">
    <property type="component" value="Unassembled WGS sequence"/>
</dbReference>
<evidence type="ECO:0000256" key="4">
    <source>
        <dbReference type="ARBA" id="ARBA00023038"/>
    </source>
</evidence>
<dbReference type="WBParaSite" id="BXY_0061600.1">
    <property type="protein sequence ID" value="BXY_0061600.1"/>
    <property type="gene ID" value="BXY_0061600"/>
</dbReference>
<dbReference type="PANTHER" id="PTHR24205:SF16">
    <property type="entry name" value="GH01042P-RELATED"/>
    <property type="match status" value="1"/>
</dbReference>
<keyword evidence="1 5" id="KW-0479">Metal-binding</keyword>
<evidence type="ECO:0000256" key="1">
    <source>
        <dbReference type="ARBA" id="ARBA00022723"/>
    </source>
</evidence>
<name>A0A1I7RIT4_BURXY</name>
<dbReference type="EMBL" id="CAJFDI010000004">
    <property type="protein sequence ID" value="CAD5228469.1"/>
    <property type="molecule type" value="Genomic_DNA"/>
</dbReference>
<evidence type="ECO:0000313" key="10">
    <source>
        <dbReference type="Proteomes" id="UP000659654"/>
    </source>
</evidence>
<keyword evidence="10" id="KW-1185">Reference proteome</keyword>
<proteinExistence type="predicted"/>
<sequence length="168" mass="19339">MEHKKREYKRREERHFCVHQEDPAVIVKRCAHCDEAMKDEPAYCVDGNTYHAKHFLCCACRQPIEPDQTFQVLDRQRICCSPCFAGHYAPKCVSCGRGIVDVCIRVNGRELFHDKCFVCSRCKHPLNVSEILPDGDGGYIDQDCYWANRLLKFVALNKQKMSGQHASS</sequence>
<accession>A0A1I7RIT4</accession>
<dbReference type="GO" id="GO:0005634">
    <property type="term" value="C:nucleus"/>
    <property type="evidence" value="ECO:0007669"/>
    <property type="project" value="TreeGrafter"/>
</dbReference>
<dbReference type="SUPFAM" id="SSF57716">
    <property type="entry name" value="Glucocorticoid receptor-like (DNA-binding domain)"/>
    <property type="match status" value="1"/>
</dbReference>
<dbReference type="AlphaFoldDB" id="A0A1I7RIT4"/>
<dbReference type="SMART" id="SM00132">
    <property type="entry name" value="LIM"/>
    <property type="match status" value="2"/>
</dbReference>
<dbReference type="GO" id="GO:0030018">
    <property type="term" value="C:Z disc"/>
    <property type="evidence" value="ECO:0007669"/>
    <property type="project" value="TreeGrafter"/>
</dbReference>
<evidence type="ECO:0000259" key="6">
    <source>
        <dbReference type="PROSITE" id="PS50023"/>
    </source>
</evidence>
<dbReference type="InterPro" id="IPR001781">
    <property type="entry name" value="Znf_LIM"/>
</dbReference>